<accession>A0A9W4UQ65</accession>
<organism evidence="1 2">
    <name type="scientific">Periconia digitata</name>
    <dbReference type="NCBI Taxonomy" id="1303443"/>
    <lineage>
        <taxon>Eukaryota</taxon>
        <taxon>Fungi</taxon>
        <taxon>Dikarya</taxon>
        <taxon>Ascomycota</taxon>
        <taxon>Pezizomycotina</taxon>
        <taxon>Dothideomycetes</taxon>
        <taxon>Pleosporomycetidae</taxon>
        <taxon>Pleosporales</taxon>
        <taxon>Massarineae</taxon>
        <taxon>Periconiaceae</taxon>
        <taxon>Periconia</taxon>
    </lineage>
</organism>
<sequence length="60" mass="6385">MTANKKSKAGSCSSAYSLGETTIGGQPDQSRHLNTFVKDVTLTSVQGYTACHKMSGRPLH</sequence>
<protein>
    <submittedName>
        <fullName evidence="1">Uncharacterized protein</fullName>
    </submittedName>
</protein>
<evidence type="ECO:0000313" key="1">
    <source>
        <dbReference type="EMBL" id="CAI6339834.1"/>
    </source>
</evidence>
<dbReference type="EMBL" id="CAOQHR010000009">
    <property type="protein sequence ID" value="CAI6339834.1"/>
    <property type="molecule type" value="Genomic_DNA"/>
</dbReference>
<dbReference type="Proteomes" id="UP001152607">
    <property type="component" value="Unassembled WGS sequence"/>
</dbReference>
<dbReference type="AlphaFoldDB" id="A0A9W4UQ65"/>
<reference evidence="1" key="1">
    <citation type="submission" date="2023-01" db="EMBL/GenBank/DDBJ databases">
        <authorList>
            <person name="Van Ghelder C."/>
            <person name="Rancurel C."/>
        </authorList>
    </citation>
    <scope>NUCLEOTIDE SEQUENCE</scope>
    <source>
        <strain evidence="1">CNCM I-4278</strain>
    </source>
</reference>
<name>A0A9W4UQ65_9PLEO</name>
<proteinExistence type="predicted"/>
<evidence type="ECO:0000313" key="2">
    <source>
        <dbReference type="Proteomes" id="UP001152607"/>
    </source>
</evidence>
<keyword evidence="2" id="KW-1185">Reference proteome</keyword>
<comment type="caution">
    <text evidence="1">The sequence shown here is derived from an EMBL/GenBank/DDBJ whole genome shotgun (WGS) entry which is preliminary data.</text>
</comment>
<gene>
    <name evidence="1" type="ORF">PDIGIT_LOCUS12998</name>
</gene>